<dbReference type="KEGG" id="bze:COCCADRAFT_113386"/>
<proteinExistence type="predicted"/>
<accession>W6XVJ0</accession>
<organism evidence="1 2">
    <name type="scientific">Cochliobolus carbonum (strain 26-R-13)</name>
    <name type="common">Maize leaf spot fungus</name>
    <name type="synonym">Bipolaris zeicola</name>
    <dbReference type="NCBI Taxonomy" id="930089"/>
    <lineage>
        <taxon>Eukaryota</taxon>
        <taxon>Fungi</taxon>
        <taxon>Dikarya</taxon>
        <taxon>Ascomycota</taxon>
        <taxon>Pezizomycotina</taxon>
        <taxon>Dothideomycetes</taxon>
        <taxon>Pleosporomycetidae</taxon>
        <taxon>Pleosporales</taxon>
        <taxon>Pleosporineae</taxon>
        <taxon>Pleosporaceae</taxon>
        <taxon>Bipolaris</taxon>
    </lineage>
</organism>
<dbReference type="SUPFAM" id="SSF48403">
    <property type="entry name" value="Ankyrin repeat"/>
    <property type="match status" value="1"/>
</dbReference>
<dbReference type="GeneID" id="19144627"/>
<evidence type="ECO:0000313" key="2">
    <source>
        <dbReference type="Proteomes" id="UP000053841"/>
    </source>
</evidence>
<dbReference type="EMBL" id="KI965134">
    <property type="protein sequence ID" value="EUC26784.1"/>
    <property type="molecule type" value="Genomic_DNA"/>
</dbReference>
<gene>
    <name evidence="1" type="ORF">COCCADRAFT_113386</name>
</gene>
<dbReference type="Proteomes" id="UP000053841">
    <property type="component" value="Unassembled WGS sequence"/>
</dbReference>
<dbReference type="OrthoDB" id="1577640at2759"/>
<dbReference type="AlphaFoldDB" id="W6XVJ0"/>
<reference evidence="1 2" key="1">
    <citation type="journal article" date="2013" name="PLoS Genet.">
        <title>Comparative genome structure, secondary metabolite, and effector coding capacity across Cochliobolus pathogens.</title>
        <authorList>
            <person name="Condon B.J."/>
            <person name="Leng Y."/>
            <person name="Wu D."/>
            <person name="Bushley K.E."/>
            <person name="Ohm R.A."/>
            <person name="Otillar R."/>
            <person name="Martin J."/>
            <person name="Schackwitz W."/>
            <person name="Grimwood J."/>
            <person name="MohdZainudin N."/>
            <person name="Xue C."/>
            <person name="Wang R."/>
            <person name="Manning V.A."/>
            <person name="Dhillon B."/>
            <person name="Tu Z.J."/>
            <person name="Steffenson B.J."/>
            <person name="Salamov A."/>
            <person name="Sun H."/>
            <person name="Lowry S."/>
            <person name="LaButti K."/>
            <person name="Han J."/>
            <person name="Copeland A."/>
            <person name="Lindquist E."/>
            <person name="Barry K."/>
            <person name="Schmutz J."/>
            <person name="Baker S.E."/>
            <person name="Ciuffetti L.M."/>
            <person name="Grigoriev I.V."/>
            <person name="Zhong S."/>
            <person name="Turgeon B.G."/>
        </authorList>
    </citation>
    <scope>NUCLEOTIDE SEQUENCE [LARGE SCALE GENOMIC DNA]</scope>
    <source>
        <strain evidence="1 2">26-R-13</strain>
    </source>
</reference>
<evidence type="ECO:0000313" key="1">
    <source>
        <dbReference type="EMBL" id="EUC26784.1"/>
    </source>
</evidence>
<name>W6XVJ0_COCC2</name>
<dbReference type="InterPro" id="IPR036770">
    <property type="entry name" value="Ankyrin_rpt-contain_sf"/>
</dbReference>
<dbReference type="HOGENOM" id="CLU_2694412_0_0_1"/>
<dbReference type="RefSeq" id="XP_007718910.1">
    <property type="nucleotide sequence ID" value="XM_007720720.1"/>
</dbReference>
<sequence>KTILHRSAISGSITKESLHYLLHVVGIEINAKDASGKTALQYAAKKARQDHDPDLFDRGRWNRSMKLLLESGAS</sequence>
<keyword evidence="2" id="KW-1185">Reference proteome</keyword>
<feature type="non-terminal residue" evidence="1">
    <location>
        <position position="1"/>
    </location>
</feature>
<dbReference type="Gene3D" id="1.25.40.20">
    <property type="entry name" value="Ankyrin repeat-containing domain"/>
    <property type="match status" value="1"/>
</dbReference>
<protein>
    <submittedName>
        <fullName evidence="1">Uncharacterized protein</fullName>
    </submittedName>
</protein>